<dbReference type="Proteomes" id="UP000321595">
    <property type="component" value="Chromosome"/>
</dbReference>
<dbReference type="InterPro" id="IPR006121">
    <property type="entry name" value="HMA_dom"/>
</dbReference>
<dbReference type="Pfam" id="PF00403">
    <property type="entry name" value="HMA"/>
    <property type="match status" value="1"/>
</dbReference>
<reference evidence="4 5" key="1">
    <citation type="submission" date="2019-08" db="EMBL/GenBank/DDBJ databases">
        <authorList>
            <person name="Liang Q."/>
        </authorList>
    </citation>
    <scope>NUCLEOTIDE SEQUENCE [LARGE SCALE GENOMIC DNA]</scope>
    <source>
        <strain evidence="4 5">V1718</strain>
    </source>
</reference>
<dbReference type="GO" id="GO:0005507">
    <property type="term" value="F:copper ion binding"/>
    <property type="evidence" value="ECO:0007669"/>
    <property type="project" value="InterPro"/>
</dbReference>
<dbReference type="PANTHER" id="PTHR46594:SF4">
    <property type="entry name" value="P-TYPE CATION-TRANSPORTING ATPASE"/>
    <property type="match status" value="1"/>
</dbReference>
<dbReference type="PANTHER" id="PTHR46594">
    <property type="entry name" value="P-TYPE CATION-TRANSPORTING ATPASE"/>
    <property type="match status" value="1"/>
</dbReference>
<evidence type="ECO:0000256" key="1">
    <source>
        <dbReference type="ARBA" id="ARBA00022723"/>
    </source>
</evidence>
<dbReference type="AlphaFoldDB" id="A0A5B8XRF6"/>
<evidence type="ECO:0000313" key="5">
    <source>
        <dbReference type="Proteomes" id="UP000321595"/>
    </source>
</evidence>
<dbReference type="OrthoDB" id="9801832at2"/>
<name>A0A5B8XRF6_9DELT</name>
<keyword evidence="2" id="KW-0186">Copper</keyword>
<keyword evidence="1" id="KW-0479">Metal-binding</keyword>
<dbReference type="SUPFAM" id="SSF55008">
    <property type="entry name" value="HMA, heavy metal-associated domain"/>
    <property type="match status" value="1"/>
</dbReference>
<accession>A0A5B8XRF6</accession>
<gene>
    <name evidence="4" type="ORF">FRD01_12960</name>
</gene>
<organism evidence="4 5">
    <name type="scientific">Microvenator marinus</name>
    <dbReference type="NCBI Taxonomy" id="2600177"/>
    <lineage>
        <taxon>Bacteria</taxon>
        <taxon>Deltaproteobacteria</taxon>
        <taxon>Bradymonadales</taxon>
        <taxon>Microvenatoraceae</taxon>
        <taxon>Microvenator</taxon>
    </lineage>
</organism>
<dbReference type="EMBL" id="CP042467">
    <property type="protein sequence ID" value="QED28124.1"/>
    <property type="molecule type" value="Genomic_DNA"/>
</dbReference>
<keyword evidence="5" id="KW-1185">Reference proteome</keyword>
<dbReference type="InterPro" id="IPR000428">
    <property type="entry name" value="Cu-bd"/>
</dbReference>
<dbReference type="Gene3D" id="3.30.70.100">
    <property type="match status" value="1"/>
</dbReference>
<dbReference type="GO" id="GO:0006825">
    <property type="term" value="P:copper ion transport"/>
    <property type="evidence" value="ECO:0007669"/>
    <property type="project" value="InterPro"/>
</dbReference>
<dbReference type="InterPro" id="IPR006122">
    <property type="entry name" value="HMA_Cu_ion-bd"/>
</dbReference>
<protein>
    <submittedName>
        <fullName evidence="4">Heavy-metal-associated domain-containing protein</fullName>
    </submittedName>
</protein>
<dbReference type="FunFam" id="3.30.70.100:FF:000005">
    <property type="entry name" value="Copper-exporting P-type ATPase A"/>
    <property type="match status" value="1"/>
</dbReference>
<dbReference type="PROSITE" id="PS50846">
    <property type="entry name" value="HMA_2"/>
    <property type="match status" value="1"/>
</dbReference>
<dbReference type="InterPro" id="IPR036163">
    <property type="entry name" value="HMA_dom_sf"/>
</dbReference>
<dbReference type="PROSITE" id="PS01047">
    <property type="entry name" value="HMA_1"/>
    <property type="match status" value="1"/>
</dbReference>
<dbReference type="RefSeq" id="WP_146960269.1">
    <property type="nucleotide sequence ID" value="NZ_CP042467.1"/>
</dbReference>
<proteinExistence type="predicted"/>
<evidence type="ECO:0000313" key="4">
    <source>
        <dbReference type="EMBL" id="QED28124.1"/>
    </source>
</evidence>
<dbReference type="NCBIfam" id="TIGR00003">
    <property type="entry name" value="copper ion binding protein"/>
    <property type="match status" value="1"/>
</dbReference>
<dbReference type="KEGG" id="bbae:FRD01_12960"/>
<evidence type="ECO:0000259" key="3">
    <source>
        <dbReference type="PROSITE" id="PS50846"/>
    </source>
</evidence>
<sequence>MNESTKTLNVEGMTCKNCVKHVEEALNAVEGVQRALVDLEKKQVTVDFLSEVVNVAALEEAVRRAGYEVVEPQAEKPRTGCCCK</sequence>
<dbReference type="CDD" id="cd00371">
    <property type="entry name" value="HMA"/>
    <property type="match status" value="1"/>
</dbReference>
<dbReference type="PRINTS" id="PR00944">
    <property type="entry name" value="CUEXPORT"/>
</dbReference>
<feature type="domain" description="HMA" evidence="3">
    <location>
        <begin position="4"/>
        <end position="70"/>
    </location>
</feature>
<dbReference type="InterPro" id="IPR017969">
    <property type="entry name" value="Heavy-metal-associated_CS"/>
</dbReference>
<evidence type="ECO:0000256" key="2">
    <source>
        <dbReference type="ARBA" id="ARBA00023008"/>
    </source>
</evidence>